<comment type="similarity">
    <text evidence="1">Belongs to the tRNA pseudouridine synthase TruA family.</text>
</comment>
<evidence type="ECO:0000256" key="2">
    <source>
        <dbReference type="ARBA" id="ARBA00022694"/>
    </source>
</evidence>
<dbReference type="Pfam" id="PF01416">
    <property type="entry name" value="PseudoU_synth_1"/>
    <property type="match status" value="1"/>
</dbReference>
<dbReference type="GO" id="GO:1990481">
    <property type="term" value="P:mRNA pseudouridine synthesis"/>
    <property type="evidence" value="ECO:0007669"/>
    <property type="project" value="TreeGrafter"/>
</dbReference>
<evidence type="ECO:0000256" key="4">
    <source>
        <dbReference type="ARBA" id="ARBA00036943"/>
    </source>
</evidence>
<organism evidence="8 9">
    <name type="scientific">Tagetes erecta</name>
    <name type="common">African marigold</name>
    <dbReference type="NCBI Taxonomy" id="13708"/>
    <lineage>
        <taxon>Eukaryota</taxon>
        <taxon>Viridiplantae</taxon>
        <taxon>Streptophyta</taxon>
        <taxon>Embryophyta</taxon>
        <taxon>Tracheophyta</taxon>
        <taxon>Spermatophyta</taxon>
        <taxon>Magnoliopsida</taxon>
        <taxon>eudicotyledons</taxon>
        <taxon>Gunneridae</taxon>
        <taxon>Pentapetalae</taxon>
        <taxon>asterids</taxon>
        <taxon>campanulids</taxon>
        <taxon>Asterales</taxon>
        <taxon>Asteraceae</taxon>
        <taxon>Asteroideae</taxon>
        <taxon>Heliantheae alliance</taxon>
        <taxon>Tageteae</taxon>
        <taxon>Tagetes</taxon>
    </lineage>
</organism>
<evidence type="ECO:0000256" key="6">
    <source>
        <dbReference type="PIRSR" id="PIRSR641708-2"/>
    </source>
</evidence>
<evidence type="ECO:0000313" key="9">
    <source>
        <dbReference type="Proteomes" id="UP001229421"/>
    </source>
</evidence>
<dbReference type="GO" id="GO:0005634">
    <property type="term" value="C:nucleus"/>
    <property type="evidence" value="ECO:0007669"/>
    <property type="project" value="TreeGrafter"/>
</dbReference>
<evidence type="ECO:0000259" key="7">
    <source>
        <dbReference type="Pfam" id="PF01416"/>
    </source>
</evidence>
<feature type="domain" description="Pseudouridine synthase I TruA alpha/beta" evidence="7">
    <location>
        <begin position="394"/>
        <end position="473"/>
    </location>
</feature>
<feature type="active site" description="Nucleophile" evidence="5">
    <location>
        <position position="177"/>
    </location>
</feature>
<dbReference type="GO" id="GO:0003723">
    <property type="term" value="F:RNA binding"/>
    <property type="evidence" value="ECO:0007669"/>
    <property type="project" value="InterPro"/>
</dbReference>
<dbReference type="InterPro" id="IPR020097">
    <property type="entry name" value="PsdUridine_synth_TruA_a/b_dom"/>
</dbReference>
<dbReference type="PANTHER" id="PTHR11142">
    <property type="entry name" value="PSEUDOURIDYLATE SYNTHASE"/>
    <property type="match status" value="1"/>
</dbReference>
<proteinExistence type="inferred from homology"/>
<dbReference type="FunFam" id="3.30.70.580:FF:000002">
    <property type="entry name" value="tRNA pseudouridine synthase"/>
    <property type="match status" value="1"/>
</dbReference>
<dbReference type="CDD" id="cd02568">
    <property type="entry name" value="PseudoU_synth_PUS1_PUS2"/>
    <property type="match status" value="1"/>
</dbReference>
<keyword evidence="9" id="KW-1185">Reference proteome</keyword>
<evidence type="ECO:0000256" key="3">
    <source>
        <dbReference type="ARBA" id="ARBA00023235"/>
    </source>
</evidence>
<evidence type="ECO:0000313" key="8">
    <source>
        <dbReference type="EMBL" id="KAK1412733.1"/>
    </source>
</evidence>
<evidence type="ECO:0000256" key="5">
    <source>
        <dbReference type="PIRSR" id="PIRSR641708-1"/>
    </source>
</evidence>
<feature type="binding site" evidence="6">
    <location>
        <position position="242"/>
    </location>
    <ligand>
        <name>substrate</name>
    </ligand>
</feature>
<reference evidence="8" key="1">
    <citation type="journal article" date="2023" name="bioRxiv">
        <title>Improved chromosome-level genome assembly for marigold (Tagetes erecta).</title>
        <authorList>
            <person name="Jiang F."/>
            <person name="Yuan L."/>
            <person name="Wang S."/>
            <person name="Wang H."/>
            <person name="Xu D."/>
            <person name="Wang A."/>
            <person name="Fan W."/>
        </authorList>
    </citation>
    <scope>NUCLEOTIDE SEQUENCE</scope>
    <source>
        <strain evidence="8">WSJ</strain>
        <tissue evidence="8">Leaf</tissue>
    </source>
</reference>
<accession>A0AAD8JZL7</accession>
<sequence length="568" mass="64714">MRLRGQNCTHFKLGYLHQITKHQCSVQLSSCSSTRKPSSSMATSSLRFAFSPLIHTQITSKLFFSIPNFQSKSTKILYFSSLIPQTATNLQTLAPPPPSDSVNTTAPNKWQPYRKKKVVMRVGYVGTDYRGLQMQKDESISTIEKELETAIYKAGGIRDSNFGDLNKIAWARSSRTDKGVHSLSTMISLKMEIPESAWVGDPNGIELANLVNTYLPKSIKVFSILPSQRSFDARRECNIRKYSYLLPVEVIGITSNLSEAEIENHLSDFNSILNSFEGKHPFHNYTVRKNYRKKYSANYSPDSGRLANRRAKLKWSNEPMLEKSDEEESPEMEFDESDEIVSNSVDEEQVSLANINSDKVVATESNTNWNNSLEDAPVLAKWLHEPDEKDRISASHFRRIFQCSCGQMEKLSGASYVEISICGESFMLHQIRKMVGTAVAIKRGLLRRDIITLSLNKFTRIVVPIAPSEVLFLRSNNFAMRTRLDTRPEMITLVESEEILKDVEDFYRTIMLPQVSKFLDPSRPPWNEWVELLDKNTKIPDSQLDQVKNAWIAWKGQHQNLGTFANLE</sequence>
<protein>
    <recommendedName>
        <fullName evidence="7">Pseudouridine synthase I TruA alpha/beta domain-containing protein</fullName>
    </recommendedName>
</protein>
<dbReference type="InterPro" id="IPR001406">
    <property type="entry name" value="PsdUridine_synth_TruA"/>
</dbReference>
<comment type="caution">
    <text evidence="8">The sequence shown here is derived from an EMBL/GenBank/DDBJ whole genome shotgun (WGS) entry which is preliminary data.</text>
</comment>
<evidence type="ECO:0000256" key="1">
    <source>
        <dbReference type="ARBA" id="ARBA00009375"/>
    </source>
</evidence>
<comment type="catalytic activity">
    <reaction evidence="4">
        <text>a uridine in tRNA = a pseudouridine in tRNA</text>
        <dbReference type="Rhea" id="RHEA:54572"/>
        <dbReference type="Rhea" id="RHEA-COMP:13339"/>
        <dbReference type="Rhea" id="RHEA-COMP:13934"/>
        <dbReference type="ChEBI" id="CHEBI:65314"/>
        <dbReference type="ChEBI" id="CHEBI:65315"/>
    </reaction>
</comment>
<dbReference type="GO" id="GO:0009982">
    <property type="term" value="F:pseudouridine synthase activity"/>
    <property type="evidence" value="ECO:0007669"/>
    <property type="project" value="InterPro"/>
</dbReference>
<dbReference type="PANTHER" id="PTHR11142:SF9">
    <property type="entry name" value="TRNA PSEUDOURIDINE SYNTHASE-RELATED"/>
    <property type="match status" value="1"/>
</dbReference>
<keyword evidence="3" id="KW-0413">Isomerase</keyword>
<dbReference type="Gene3D" id="3.30.70.660">
    <property type="entry name" value="Pseudouridine synthase I, catalytic domain, C-terminal subdomain"/>
    <property type="match status" value="1"/>
</dbReference>
<dbReference type="InterPro" id="IPR020094">
    <property type="entry name" value="TruA/RsuA/RluB/E/F_N"/>
</dbReference>
<dbReference type="AlphaFoldDB" id="A0AAD8JZL7"/>
<dbReference type="Proteomes" id="UP001229421">
    <property type="component" value="Unassembled WGS sequence"/>
</dbReference>
<dbReference type="InterPro" id="IPR020103">
    <property type="entry name" value="PsdUridine_synth_cat_dom_sf"/>
</dbReference>
<dbReference type="InterPro" id="IPR041708">
    <property type="entry name" value="PUS1/PUS2-like"/>
</dbReference>
<dbReference type="SUPFAM" id="SSF55120">
    <property type="entry name" value="Pseudouridine synthase"/>
    <property type="match status" value="2"/>
</dbReference>
<name>A0AAD8JZL7_TARER</name>
<dbReference type="InterPro" id="IPR020095">
    <property type="entry name" value="PsdUridine_synth_TruA_C"/>
</dbReference>
<gene>
    <name evidence="8" type="ORF">QVD17_34212</name>
</gene>
<dbReference type="Gene3D" id="3.30.70.580">
    <property type="entry name" value="Pseudouridine synthase I, catalytic domain, N-terminal subdomain"/>
    <property type="match status" value="1"/>
</dbReference>
<dbReference type="EMBL" id="JAUHHV010000009">
    <property type="protein sequence ID" value="KAK1412733.1"/>
    <property type="molecule type" value="Genomic_DNA"/>
</dbReference>
<dbReference type="GO" id="GO:0031119">
    <property type="term" value="P:tRNA pseudouridine synthesis"/>
    <property type="evidence" value="ECO:0007669"/>
    <property type="project" value="InterPro"/>
</dbReference>
<keyword evidence="2" id="KW-0819">tRNA processing</keyword>